<gene>
    <name evidence="2" type="ORF">K435DRAFT_860890</name>
</gene>
<feature type="compositionally biased region" description="Low complexity" evidence="1">
    <location>
        <begin position="8"/>
        <end position="25"/>
    </location>
</feature>
<feature type="region of interest" description="Disordered" evidence="1">
    <location>
        <begin position="1"/>
        <end position="25"/>
    </location>
</feature>
<proteinExistence type="predicted"/>
<dbReference type="OrthoDB" id="5569309at2759"/>
<accession>A0A4S8LWM9</accession>
<organism evidence="2 3">
    <name type="scientific">Dendrothele bispora (strain CBS 962.96)</name>
    <dbReference type="NCBI Taxonomy" id="1314807"/>
    <lineage>
        <taxon>Eukaryota</taxon>
        <taxon>Fungi</taxon>
        <taxon>Dikarya</taxon>
        <taxon>Basidiomycota</taxon>
        <taxon>Agaricomycotina</taxon>
        <taxon>Agaricomycetes</taxon>
        <taxon>Agaricomycetidae</taxon>
        <taxon>Agaricales</taxon>
        <taxon>Agaricales incertae sedis</taxon>
        <taxon>Dendrothele</taxon>
    </lineage>
</organism>
<dbReference type="AlphaFoldDB" id="A0A4S8LWM9"/>
<keyword evidence="3" id="KW-1185">Reference proteome</keyword>
<evidence type="ECO:0000256" key="1">
    <source>
        <dbReference type="SAM" id="MobiDB-lite"/>
    </source>
</evidence>
<evidence type="ECO:0000313" key="3">
    <source>
        <dbReference type="Proteomes" id="UP000297245"/>
    </source>
</evidence>
<dbReference type="EMBL" id="ML179232">
    <property type="protein sequence ID" value="THU94069.1"/>
    <property type="molecule type" value="Genomic_DNA"/>
</dbReference>
<sequence length="309" mass="33990">MQHPGWLSPSTTTSQPSSPTSIPRRSMHLSTHLSTLLGFLPTPQTLHSDNSASTPYLPCSSSTPQLRPSLHTPFPMFDPKNISPLLVMFNLQQQIVALHAKQDAVTTHTVLAQREATVYAYQLNSIKEKENPWHHIHTDAQILTLEEGQCEAKEEWTQTASAFSGSLKNKNKTACSDIVNALGITVTGVVTEIQSQIFQHFEANPELKTNAQYAGLFQTCGQKQMVPVDEIEQPPTQCCCLNDVTNTPAFPTTAPFATSSNLSLSLPSYMHPSFNASTSSYTNYQNYVPPLPIILQSVSLRFTTSSSLK</sequence>
<evidence type="ECO:0000313" key="2">
    <source>
        <dbReference type="EMBL" id="THU94069.1"/>
    </source>
</evidence>
<dbReference type="Proteomes" id="UP000297245">
    <property type="component" value="Unassembled WGS sequence"/>
</dbReference>
<reference evidence="2 3" key="1">
    <citation type="journal article" date="2019" name="Nat. Ecol. Evol.">
        <title>Megaphylogeny resolves global patterns of mushroom evolution.</title>
        <authorList>
            <person name="Varga T."/>
            <person name="Krizsan K."/>
            <person name="Foldi C."/>
            <person name="Dima B."/>
            <person name="Sanchez-Garcia M."/>
            <person name="Sanchez-Ramirez S."/>
            <person name="Szollosi G.J."/>
            <person name="Szarkandi J.G."/>
            <person name="Papp V."/>
            <person name="Albert L."/>
            <person name="Andreopoulos W."/>
            <person name="Angelini C."/>
            <person name="Antonin V."/>
            <person name="Barry K.W."/>
            <person name="Bougher N.L."/>
            <person name="Buchanan P."/>
            <person name="Buyck B."/>
            <person name="Bense V."/>
            <person name="Catcheside P."/>
            <person name="Chovatia M."/>
            <person name="Cooper J."/>
            <person name="Damon W."/>
            <person name="Desjardin D."/>
            <person name="Finy P."/>
            <person name="Geml J."/>
            <person name="Haridas S."/>
            <person name="Hughes K."/>
            <person name="Justo A."/>
            <person name="Karasinski D."/>
            <person name="Kautmanova I."/>
            <person name="Kiss B."/>
            <person name="Kocsube S."/>
            <person name="Kotiranta H."/>
            <person name="LaButti K.M."/>
            <person name="Lechner B.E."/>
            <person name="Liimatainen K."/>
            <person name="Lipzen A."/>
            <person name="Lukacs Z."/>
            <person name="Mihaltcheva S."/>
            <person name="Morgado L.N."/>
            <person name="Niskanen T."/>
            <person name="Noordeloos M.E."/>
            <person name="Ohm R.A."/>
            <person name="Ortiz-Santana B."/>
            <person name="Ovrebo C."/>
            <person name="Racz N."/>
            <person name="Riley R."/>
            <person name="Savchenko A."/>
            <person name="Shiryaev A."/>
            <person name="Soop K."/>
            <person name="Spirin V."/>
            <person name="Szebenyi C."/>
            <person name="Tomsovsky M."/>
            <person name="Tulloss R.E."/>
            <person name="Uehling J."/>
            <person name="Grigoriev I.V."/>
            <person name="Vagvolgyi C."/>
            <person name="Papp T."/>
            <person name="Martin F.M."/>
            <person name="Miettinen O."/>
            <person name="Hibbett D.S."/>
            <person name="Nagy L.G."/>
        </authorList>
    </citation>
    <scope>NUCLEOTIDE SEQUENCE [LARGE SCALE GENOMIC DNA]</scope>
    <source>
        <strain evidence="2 3">CBS 962.96</strain>
    </source>
</reference>
<protein>
    <submittedName>
        <fullName evidence="2">Uncharacterized protein</fullName>
    </submittedName>
</protein>
<name>A0A4S8LWM9_DENBC</name>